<reference evidence="2 3" key="1">
    <citation type="journal article" date="2020" name="Microorganisms">
        <title>Osmotic Adaptation and Compatible Solute Biosynthesis of Phototrophic Bacteria as Revealed from Genome Analyses.</title>
        <authorList>
            <person name="Imhoff J.F."/>
            <person name="Rahn T."/>
            <person name="Kunzel S."/>
            <person name="Keller A."/>
            <person name="Neulinger S.C."/>
        </authorList>
    </citation>
    <scope>NUCLEOTIDE SEQUENCE [LARGE SCALE GENOMIC DNA]</scope>
    <source>
        <strain evidence="2 3">DSM 15382</strain>
    </source>
</reference>
<evidence type="ECO:0000259" key="1">
    <source>
        <dbReference type="PROSITE" id="PS51332"/>
    </source>
</evidence>
<dbReference type="InterPro" id="IPR036724">
    <property type="entry name" value="Cobalamin-bd_sf"/>
</dbReference>
<accession>A0ABS1CVA1</accession>
<proteinExistence type="predicted"/>
<keyword evidence="3" id="KW-1185">Reference proteome</keyword>
<evidence type="ECO:0000313" key="3">
    <source>
        <dbReference type="Proteomes" id="UP000697995"/>
    </source>
</evidence>
<dbReference type="EMBL" id="NRSG01000031">
    <property type="protein sequence ID" value="MBK1657887.1"/>
    <property type="molecule type" value="Genomic_DNA"/>
</dbReference>
<protein>
    <recommendedName>
        <fullName evidence="1">B12-binding domain-containing protein</fullName>
    </recommendedName>
</protein>
<feature type="domain" description="B12-binding" evidence="1">
    <location>
        <begin position="170"/>
        <end position="299"/>
    </location>
</feature>
<evidence type="ECO:0000313" key="2">
    <source>
        <dbReference type="EMBL" id="MBK1657887.1"/>
    </source>
</evidence>
<dbReference type="SUPFAM" id="SSF52242">
    <property type="entry name" value="Cobalamin (vitamin B12)-binding domain"/>
    <property type="match status" value="1"/>
</dbReference>
<name>A0ABS1CVA1_9PROT</name>
<dbReference type="Pfam" id="PF02310">
    <property type="entry name" value="B12-binding"/>
    <property type="match status" value="1"/>
</dbReference>
<dbReference type="Gene3D" id="3.40.50.280">
    <property type="entry name" value="Cobalamin-binding domain"/>
    <property type="match status" value="1"/>
</dbReference>
<dbReference type="RefSeq" id="WP_133218912.1">
    <property type="nucleotide sequence ID" value="NZ_NRSG01000031.1"/>
</dbReference>
<dbReference type="InterPro" id="IPR006158">
    <property type="entry name" value="Cobalamin-bd"/>
</dbReference>
<gene>
    <name evidence="2" type="ORF">CKO45_06540</name>
</gene>
<comment type="caution">
    <text evidence="2">The sequence shown here is derived from an EMBL/GenBank/DDBJ whole genome shotgun (WGS) entry which is preliminary data.</text>
</comment>
<dbReference type="Proteomes" id="UP000697995">
    <property type="component" value="Unassembled WGS sequence"/>
</dbReference>
<dbReference type="PROSITE" id="PS51332">
    <property type="entry name" value="B12_BINDING"/>
    <property type="match status" value="1"/>
</dbReference>
<organism evidence="2 3">
    <name type="scientific">Paracraurococcus ruber</name>
    <dbReference type="NCBI Taxonomy" id="77675"/>
    <lineage>
        <taxon>Bacteria</taxon>
        <taxon>Pseudomonadati</taxon>
        <taxon>Pseudomonadota</taxon>
        <taxon>Alphaproteobacteria</taxon>
        <taxon>Acetobacterales</taxon>
        <taxon>Roseomonadaceae</taxon>
        <taxon>Paracraurococcus</taxon>
    </lineage>
</organism>
<sequence>MVALGHSAAVRDRAEDSSLSAGGFAEAQAMLDFSLLPRRDSGHAALAAAIEAAVLPRLAMAHGAGTAVAEMQSLPDAAPTTADIEALYLLLVVDDRAGADARVDAVSARGVARDHLFLDLFAPVARRLGQAWEDDACDFGAVTVGLLRLQQMVRARSPDFVPPVRPLSGPRRVLLALPPGEQHSFGIEMLAGFFRRAGWAVWDPAPRGRRELDLLLRREAFEVVGFSAGSSARLDGIADCIRSVRRSALNCGAGVMVGGPLFMARPDYVSLVGADATATDGRQAVLQAERLLSLLARRD</sequence>